<keyword evidence="1" id="KW-0472">Membrane</keyword>
<dbReference type="EMBL" id="KI681720">
    <property type="protein sequence ID" value="ETL84825.1"/>
    <property type="molecule type" value="Genomic_DNA"/>
</dbReference>
<dbReference type="InterPro" id="IPR043502">
    <property type="entry name" value="DNA/RNA_pol_sf"/>
</dbReference>
<dbReference type="InterPro" id="IPR021109">
    <property type="entry name" value="Peptidase_aspartic_dom_sf"/>
</dbReference>
<dbReference type="InterPro" id="IPR051320">
    <property type="entry name" value="Viral_Replic_Matur_Polypro"/>
</dbReference>
<proteinExistence type="predicted"/>
<keyword evidence="1" id="KW-1133">Transmembrane helix</keyword>
<gene>
    <name evidence="3" type="ORF">L917_15471</name>
</gene>
<reference evidence="3" key="1">
    <citation type="submission" date="2013-11" db="EMBL/GenBank/DDBJ databases">
        <title>The Genome Sequence of Phytophthora parasitica CHvinca01.</title>
        <authorList>
            <consortium name="The Broad Institute Genomics Platform"/>
            <person name="Russ C."/>
            <person name="Tyler B."/>
            <person name="Panabieres F."/>
            <person name="Shan W."/>
            <person name="Tripathy S."/>
            <person name="Grunwald N."/>
            <person name="Machado M."/>
            <person name="Johnson C.S."/>
            <person name="Arredondo F."/>
            <person name="Hong C."/>
            <person name="Coffey M."/>
            <person name="Young S.K."/>
            <person name="Zeng Q."/>
            <person name="Gargeya S."/>
            <person name="Fitzgerald M."/>
            <person name="Abouelleil A."/>
            <person name="Alvarado L."/>
            <person name="Chapman S.B."/>
            <person name="Gainer-Dewar J."/>
            <person name="Goldberg J."/>
            <person name="Griggs A."/>
            <person name="Gujja S."/>
            <person name="Hansen M."/>
            <person name="Howarth C."/>
            <person name="Imamovic A."/>
            <person name="Ireland A."/>
            <person name="Larimer J."/>
            <person name="McCowan C."/>
            <person name="Murphy C."/>
            <person name="Pearson M."/>
            <person name="Poon T.W."/>
            <person name="Priest M."/>
            <person name="Roberts A."/>
            <person name="Saif S."/>
            <person name="Shea T."/>
            <person name="Sykes S."/>
            <person name="Wortman J."/>
            <person name="Nusbaum C."/>
            <person name="Birren B."/>
        </authorList>
    </citation>
    <scope>NUCLEOTIDE SEQUENCE [LARGE SCALE GENOMIC DNA]</scope>
    <source>
        <strain evidence="3">CHvinca01</strain>
    </source>
</reference>
<feature type="transmembrane region" description="Helical" evidence="1">
    <location>
        <begin position="106"/>
        <end position="126"/>
    </location>
</feature>
<organism evidence="3">
    <name type="scientific">Phytophthora nicotianae</name>
    <name type="common">Potato buckeye rot agent</name>
    <name type="synonym">Phytophthora parasitica</name>
    <dbReference type="NCBI Taxonomy" id="4792"/>
    <lineage>
        <taxon>Eukaryota</taxon>
        <taxon>Sar</taxon>
        <taxon>Stramenopiles</taxon>
        <taxon>Oomycota</taxon>
        <taxon>Peronosporomycetes</taxon>
        <taxon>Peronosporales</taxon>
        <taxon>Peronosporaceae</taxon>
        <taxon>Phytophthora</taxon>
    </lineage>
</organism>
<dbReference type="PANTHER" id="PTHR33064:SF37">
    <property type="entry name" value="RIBONUCLEASE H"/>
    <property type="match status" value="1"/>
</dbReference>
<dbReference type="SUPFAM" id="SSF56672">
    <property type="entry name" value="DNA/RNA polymerases"/>
    <property type="match status" value="1"/>
</dbReference>
<dbReference type="InterPro" id="IPR043128">
    <property type="entry name" value="Rev_trsase/Diguanyl_cyclase"/>
</dbReference>
<dbReference type="AlphaFoldDB" id="W2KKF4"/>
<dbReference type="Pfam" id="PF10551">
    <property type="entry name" value="MULE"/>
    <property type="match status" value="1"/>
</dbReference>
<sequence>MAGVSTSRIYATMLIQDEVTMLIPKDIVNAKAAIRSKLLANRTSNEALFKMLDDKGFCYCHEIDPESNRLIYLMWAHPATTKLSRDFMSLLILDCTYKINRFRMPLLNVVILTGLNTVLPFAQIWLPGEAEPDFTWALTILKTFMTEQIVPLPRILFTDRDRASHSSQRRSPSSEKDGIWQYCSQLVWNAAKEKQIALETDIFMAKFDDTVDSTTEDEFEERRAGLHRLNSAMGKYLDAQWWPHRTKFERCWTDQYSHFGCRETSTVEVIMSLLPWWSHAASRTSLKAANDAFNIPTLFRKNDNYSAVVKIITTHALKKADELWANARAIVVHNLDRSVGDGTFRQFRHRCSTTGETYGNVVATVKGSVRRMTLKNLAKYVLKKPIASVTDADIMSAINARCLLKAQIGRLIDLERRDCKSDDVALYDLILEHAKVQQRKDTTTWRYDQAHANTLDDRCCNRTRSPPRECCLFCNGEHWLNDCPTATDAQREEAVKKFRAAKEQRSGPVQSKATRYATPAGSVRINELLDVPYTPDTGADKSVVPERIMGSLLTAQSTLETTPLSTPVEAVMADGRVQLFEQETELDLKLTTVAGLVSLRSVPCWVLSGGGDEFLLGRDVLKGIGIDVEQPLAQLVGSPLPEAEPEECPLGAEFSDLNRPINSPGSLLDGAVVNGLPSEHVGTVSDLLDEFPAVWRDAVGPDPPANVEPLRVSLRVNATPYRSPARKYAPLQADFIRDYVQSLVDNELVVQNSASRWASDVVPVRKPETKDEFLLAIDYRAVNSMAVPIAGTMPSVATTTDAFNGKKFFGRVELAKGFWQLPLHEESREIFFLLSRLMVCLHLVKSPRSDGLRPCISRAKSRPN</sequence>
<accession>W2KKF4</accession>
<dbReference type="PANTHER" id="PTHR33064">
    <property type="entry name" value="POL PROTEIN"/>
    <property type="match status" value="1"/>
</dbReference>
<protein>
    <recommendedName>
        <fullName evidence="2">MULE transposase domain-containing protein</fullName>
    </recommendedName>
</protein>
<dbReference type="VEuPathDB" id="FungiDB:PPTG_24067"/>
<name>W2KKF4_PHYNI</name>
<dbReference type="InterPro" id="IPR018289">
    <property type="entry name" value="MULE_transposase_dom"/>
</dbReference>
<dbReference type="OrthoDB" id="121905at2759"/>
<keyword evidence="1" id="KW-0812">Transmembrane</keyword>
<dbReference type="Gene3D" id="3.30.70.270">
    <property type="match status" value="1"/>
</dbReference>
<evidence type="ECO:0000313" key="3">
    <source>
        <dbReference type="EMBL" id="ETL84825.1"/>
    </source>
</evidence>
<dbReference type="Gene3D" id="2.40.70.10">
    <property type="entry name" value="Acid Proteases"/>
    <property type="match status" value="1"/>
</dbReference>
<dbReference type="Gene3D" id="3.10.10.10">
    <property type="entry name" value="HIV Type 1 Reverse Transcriptase, subunit A, domain 1"/>
    <property type="match status" value="1"/>
</dbReference>
<dbReference type="Proteomes" id="UP000054423">
    <property type="component" value="Unassembled WGS sequence"/>
</dbReference>
<dbReference type="VEuPathDB" id="FungiDB:PPTG_06909"/>
<evidence type="ECO:0000256" key="1">
    <source>
        <dbReference type="SAM" id="Phobius"/>
    </source>
</evidence>
<feature type="domain" description="MULE transposase" evidence="2">
    <location>
        <begin position="91"/>
        <end position="166"/>
    </location>
</feature>
<evidence type="ECO:0000259" key="2">
    <source>
        <dbReference type="Pfam" id="PF10551"/>
    </source>
</evidence>